<dbReference type="PROSITE" id="PS50090">
    <property type="entry name" value="MYB_LIKE"/>
    <property type="match status" value="1"/>
</dbReference>
<accession>A0A5J9V856</accession>
<evidence type="ECO:0000256" key="1">
    <source>
        <dbReference type="ARBA" id="ARBA00023125"/>
    </source>
</evidence>
<feature type="region of interest" description="Disordered" evidence="2">
    <location>
        <begin position="73"/>
        <end position="106"/>
    </location>
</feature>
<dbReference type="EMBL" id="RWGY01000011">
    <property type="protein sequence ID" value="TVU32145.1"/>
    <property type="molecule type" value="Genomic_DNA"/>
</dbReference>
<dbReference type="GO" id="GO:0003677">
    <property type="term" value="F:DNA binding"/>
    <property type="evidence" value="ECO:0007669"/>
    <property type="project" value="UniProtKB-KW"/>
</dbReference>
<proteinExistence type="predicted"/>
<evidence type="ECO:0000259" key="3">
    <source>
        <dbReference type="PROSITE" id="PS50090"/>
    </source>
</evidence>
<sequence length="166" mass="17652">MMKKGKWSKEEDYLIRNHIEKHGIGRSWQAFEESSTAGSSCAKPVLASSPTSVKTPLVTFAAGHEPIEAVPVTVSAPARSGQKPAVGSLPLMPPKAATPAPPPAGRDQTGEMAMDIICRPMSPLPLGFMDPELACICGFDDIHSFLPCLPHGIDVSQISETKHLPS</sequence>
<dbReference type="InterPro" id="IPR017930">
    <property type="entry name" value="Myb_dom"/>
</dbReference>
<organism evidence="5 6">
    <name type="scientific">Eragrostis curvula</name>
    <name type="common">weeping love grass</name>
    <dbReference type="NCBI Taxonomy" id="38414"/>
    <lineage>
        <taxon>Eukaryota</taxon>
        <taxon>Viridiplantae</taxon>
        <taxon>Streptophyta</taxon>
        <taxon>Embryophyta</taxon>
        <taxon>Tracheophyta</taxon>
        <taxon>Spermatophyta</taxon>
        <taxon>Magnoliopsida</taxon>
        <taxon>Liliopsida</taxon>
        <taxon>Poales</taxon>
        <taxon>Poaceae</taxon>
        <taxon>PACMAD clade</taxon>
        <taxon>Chloridoideae</taxon>
        <taxon>Eragrostideae</taxon>
        <taxon>Eragrostidinae</taxon>
        <taxon>Eragrostis</taxon>
    </lineage>
</organism>
<dbReference type="AlphaFoldDB" id="A0A5J9V856"/>
<protein>
    <submittedName>
        <fullName evidence="5">Uncharacterized protein</fullName>
    </submittedName>
</protein>
<evidence type="ECO:0000313" key="5">
    <source>
        <dbReference type="EMBL" id="TVU32145.1"/>
    </source>
</evidence>
<evidence type="ECO:0000256" key="2">
    <source>
        <dbReference type="SAM" id="MobiDB-lite"/>
    </source>
</evidence>
<feature type="domain" description="HTH myb-type" evidence="4">
    <location>
        <begin position="1"/>
        <end position="23"/>
    </location>
</feature>
<comment type="caution">
    <text evidence="5">The sequence shown here is derived from an EMBL/GenBank/DDBJ whole genome shotgun (WGS) entry which is preliminary data.</text>
</comment>
<feature type="non-terminal residue" evidence="5">
    <location>
        <position position="1"/>
    </location>
</feature>
<dbReference type="CDD" id="cd00167">
    <property type="entry name" value="SANT"/>
    <property type="match status" value="1"/>
</dbReference>
<dbReference type="Proteomes" id="UP000324897">
    <property type="component" value="Chromosome 1"/>
</dbReference>
<dbReference type="InterPro" id="IPR001005">
    <property type="entry name" value="SANT/Myb"/>
</dbReference>
<gene>
    <name evidence="5" type="ORF">EJB05_23864</name>
</gene>
<feature type="domain" description="Myb-like" evidence="3">
    <location>
        <begin position="1"/>
        <end position="41"/>
    </location>
</feature>
<evidence type="ECO:0000313" key="6">
    <source>
        <dbReference type="Proteomes" id="UP000324897"/>
    </source>
</evidence>
<dbReference type="PROSITE" id="PS51294">
    <property type="entry name" value="HTH_MYB"/>
    <property type="match status" value="1"/>
</dbReference>
<dbReference type="OrthoDB" id="2143914at2759"/>
<evidence type="ECO:0000259" key="4">
    <source>
        <dbReference type="PROSITE" id="PS51294"/>
    </source>
</evidence>
<name>A0A5J9V856_9POAL</name>
<keyword evidence="1" id="KW-0238">DNA-binding</keyword>
<keyword evidence="6" id="KW-1185">Reference proteome</keyword>
<dbReference type="Gramene" id="TVU32145">
    <property type="protein sequence ID" value="TVU32145"/>
    <property type="gene ID" value="EJB05_23864"/>
</dbReference>
<reference evidence="5 6" key="1">
    <citation type="journal article" date="2019" name="Sci. Rep.">
        <title>A high-quality genome of Eragrostis curvula grass provides insights into Poaceae evolution and supports new strategies to enhance forage quality.</title>
        <authorList>
            <person name="Carballo J."/>
            <person name="Santos B.A.C.M."/>
            <person name="Zappacosta D."/>
            <person name="Garbus I."/>
            <person name="Selva J.P."/>
            <person name="Gallo C.A."/>
            <person name="Diaz A."/>
            <person name="Albertini E."/>
            <person name="Caccamo M."/>
            <person name="Echenique V."/>
        </authorList>
    </citation>
    <scope>NUCLEOTIDE SEQUENCE [LARGE SCALE GENOMIC DNA]</scope>
    <source>
        <strain evidence="6">cv. Victoria</strain>
        <tissue evidence="5">Leaf</tissue>
    </source>
</reference>